<evidence type="ECO:0000313" key="2">
    <source>
        <dbReference type="Proteomes" id="UP000596276"/>
    </source>
</evidence>
<keyword evidence="2" id="KW-1185">Reference proteome</keyword>
<sequence>MSVARVLRHGASPKHSYINVLSLYLCPFLTYSKHTCEACNSRHTTPNMAVTIPGGQRAPMRPQNPAAFSVVAGAAAAWMLFRWYSPSKPEPKALPFPYEDAEDVIEHRPKKKGPTRIP</sequence>
<dbReference type="Proteomes" id="UP000596276">
    <property type="component" value="Chromosome 4"/>
</dbReference>
<dbReference type="VEuPathDB" id="FungiDB:AFLA_002009"/>
<dbReference type="AlphaFoldDB" id="A0A7U2R0D3"/>
<dbReference type="VEuPathDB" id="FungiDB:F9C07_2155758"/>
<name>A0A7U2R0D3_ASPFN</name>
<organism evidence="1 2">
    <name type="scientific">Aspergillus flavus (strain ATCC 200026 / FGSC A1120 / IAM 13836 / NRRL 3357 / JCM 12722 / SRRC 167)</name>
    <dbReference type="NCBI Taxonomy" id="332952"/>
    <lineage>
        <taxon>Eukaryota</taxon>
        <taxon>Fungi</taxon>
        <taxon>Dikarya</taxon>
        <taxon>Ascomycota</taxon>
        <taxon>Pezizomycotina</taxon>
        <taxon>Eurotiomycetes</taxon>
        <taxon>Eurotiomycetidae</taxon>
        <taxon>Eurotiales</taxon>
        <taxon>Aspergillaceae</taxon>
        <taxon>Aspergillus</taxon>
        <taxon>Aspergillus subgen. Circumdati</taxon>
    </lineage>
</organism>
<dbReference type="EMBL" id="CP044618">
    <property type="protein sequence ID" value="QRD89650.1"/>
    <property type="molecule type" value="Genomic_DNA"/>
</dbReference>
<evidence type="ECO:0000313" key="1">
    <source>
        <dbReference type="EMBL" id="QRD89650.1"/>
    </source>
</evidence>
<protein>
    <submittedName>
        <fullName evidence="1">Uncharacterized protein</fullName>
    </submittedName>
</protein>
<accession>A0A7U2R0D3</accession>
<gene>
    <name evidence="1" type="ORF">F9C07_2155758</name>
</gene>
<proteinExistence type="predicted"/>
<reference evidence="2" key="1">
    <citation type="journal article" date="2021" name="G3 (Bethesda)">
        <title>Chromosome assembled and annotated genome sequence of Aspergillus flavus NRRL 3357.</title>
        <authorList>
            <person name="Skerker J.M."/>
            <person name="Pianalto K.M."/>
            <person name="Mondo S.J."/>
            <person name="Yang K."/>
            <person name="Arkin A.P."/>
            <person name="Keller N.P."/>
            <person name="Grigoriev I.V."/>
            <person name="Louise Glass N.L."/>
        </authorList>
    </citation>
    <scope>NUCLEOTIDE SEQUENCE [LARGE SCALE GENOMIC DNA]</scope>
    <source>
        <strain evidence="2">ATCC 200026 / FGSC A1120 / IAM 13836 / NRRL 3357 / JCM 12722 / SRRC 167</strain>
    </source>
</reference>